<keyword evidence="2" id="KW-1185">Reference proteome</keyword>
<accession>A0A1A3MWX0</accession>
<gene>
    <name evidence="1" type="ORF">A5636_08530</name>
</gene>
<evidence type="ECO:0000313" key="2">
    <source>
        <dbReference type="Proteomes" id="UP000093629"/>
    </source>
</evidence>
<protein>
    <submittedName>
        <fullName evidence="1">Uncharacterized protein</fullName>
    </submittedName>
</protein>
<proteinExistence type="predicted"/>
<evidence type="ECO:0000313" key="1">
    <source>
        <dbReference type="EMBL" id="OBK14398.1"/>
    </source>
</evidence>
<dbReference type="RefSeq" id="WP_065159560.1">
    <property type="nucleotide sequence ID" value="NZ_LZLQ01000098.1"/>
</dbReference>
<comment type="caution">
    <text evidence="1">The sequence shown here is derived from an EMBL/GenBank/DDBJ whole genome shotgun (WGS) entry which is preliminary data.</text>
</comment>
<sequence length="160" mass="17132">MAEGIVLTAAAALVMTASPTVNPVGSVSIMVTGKTLAEIDLLIARRCVDIDLADTPGDRQRSYALDTNPVRLDTLSSDPAVVIRSVGIVDRTDLVIAVRFEVDDRFRQRTFVFQHDCGDVCLTADSPVAAKPLPLSRFRSGGLPLPRAVGATNCDGRMHQ</sequence>
<dbReference type="AlphaFoldDB" id="A0A1A3MWX0"/>
<reference evidence="1 2" key="1">
    <citation type="submission" date="2016-06" db="EMBL/GenBank/DDBJ databases">
        <authorList>
            <person name="Kjaerup R.B."/>
            <person name="Dalgaard T.S."/>
            <person name="Juul-Madsen H.R."/>
        </authorList>
    </citation>
    <scope>NUCLEOTIDE SEQUENCE [LARGE SCALE GENOMIC DNA]</scope>
    <source>
        <strain evidence="1 2">1245139.5</strain>
    </source>
</reference>
<dbReference type="Proteomes" id="UP000093629">
    <property type="component" value="Unassembled WGS sequence"/>
</dbReference>
<organism evidence="1 2">
    <name type="scientific">Mycobacterium asiaticum</name>
    <dbReference type="NCBI Taxonomy" id="1790"/>
    <lineage>
        <taxon>Bacteria</taxon>
        <taxon>Bacillati</taxon>
        <taxon>Actinomycetota</taxon>
        <taxon>Actinomycetes</taxon>
        <taxon>Mycobacteriales</taxon>
        <taxon>Mycobacteriaceae</taxon>
        <taxon>Mycobacterium</taxon>
    </lineage>
</organism>
<dbReference type="EMBL" id="LZLQ01000098">
    <property type="protein sequence ID" value="OBK14398.1"/>
    <property type="molecule type" value="Genomic_DNA"/>
</dbReference>
<dbReference type="OrthoDB" id="4733385at2"/>
<name>A0A1A3MWX0_MYCAS</name>